<gene>
    <name evidence="3" type="ORF">F4561_000641</name>
</gene>
<name>A0A7W7W0N9_9ACTN</name>
<dbReference type="AlphaFoldDB" id="A0A7W7W0N9"/>
<evidence type="ECO:0000313" key="3">
    <source>
        <dbReference type="EMBL" id="MBB4929821.1"/>
    </source>
</evidence>
<dbReference type="RefSeq" id="WP_184574591.1">
    <property type="nucleotide sequence ID" value="NZ_JACHJT010000001.1"/>
</dbReference>
<protein>
    <recommendedName>
        <fullName evidence="5">DUF3558 domain-containing protein</fullName>
    </recommendedName>
</protein>
<reference evidence="3 4" key="1">
    <citation type="submission" date="2020-08" db="EMBL/GenBank/DDBJ databases">
        <title>Sequencing the genomes of 1000 actinobacteria strains.</title>
        <authorList>
            <person name="Klenk H.-P."/>
        </authorList>
    </citation>
    <scope>NUCLEOTIDE SEQUENCE [LARGE SCALE GENOMIC DNA]</scope>
    <source>
        <strain evidence="3 4">DSM 102030</strain>
    </source>
</reference>
<evidence type="ECO:0000256" key="2">
    <source>
        <dbReference type="SAM" id="Phobius"/>
    </source>
</evidence>
<proteinExistence type="predicted"/>
<keyword evidence="2" id="KW-0472">Membrane</keyword>
<accession>A0A7W7W0N9</accession>
<organism evidence="3 4">
    <name type="scientific">Lipingzhangella halophila</name>
    <dbReference type="NCBI Taxonomy" id="1783352"/>
    <lineage>
        <taxon>Bacteria</taxon>
        <taxon>Bacillati</taxon>
        <taxon>Actinomycetota</taxon>
        <taxon>Actinomycetes</taxon>
        <taxon>Streptosporangiales</taxon>
        <taxon>Nocardiopsidaceae</taxon>
        <taxon>Lipingzhangella</taxon>
    </lineage>
</organism>
<keyword evidence="2" id="KW-0812">Transmembrane</keyword>
<dbReference type="Proteomes" id="UP000523007">
    <property type="component" value="Unassembled WGS sequence"/>
</dbReference>
<feature type="region of interest" description="Disordered" evidence="1">
    <location>
        <begin position="48"/>
        <end position="68"/>
    </location>
</feature>
<dbReference type="EMBL" id="JACHJT010000001">
    <property type="protein sequence ID" value="MBB4929821.1"/>
    <property type="molecule type" value="Genomic_DNA"/>
</dbReference>
<feature type="transmembrane region" description="Helical" evidence="2">
    <location>
        <begin position="21"/>
        <end position="45"/>
    </location>
</feature>
<comment type="caution">
    <text evidence="3">The sequence shown here is derived from an EMBL/GenBank/DDBJ whole genome shotgun (WGS) entry which is preliminary data.</text>
</comment>
<feature type="region of interest" description="Disordered" evidence="1">
    <location>
        <begin position="88"/>
        <end position="119"/>
    </location>
</feature>
<sequence length="265" mass="28009">MSDKDSTPKKREIPGRRAFSAGYGLGSLITLVTIGSIVGVVRLGIPDSGSGESASPPNGEREVSAPSVAPELVDGIAEVCGRLDEEAELFSGPRTQRVPPEDSAVDSATASPGAQPRTVEDRCEWAVHRQDERFGAVALEYTAFLGGSAGESKEAAAEELFREKKLDARVESEEVLEVFTSPEGSGSLDKSYAVFTEPSAGVLRYSFVGMQQSAAFVVEVEADKADGSDGPLEEGGPVEQMNEIKLAVRDIVDPVGSDFGRMIPD</sequence>
<evidence type="ECO:0000313" key="4">
    <source>
        <dbReference type="Proteomes" id="UP000523007"/>
    </source>
</evidence>
<evidence type="ECO:0008006" key="5">
    <source>
        <dbReference type="Google" id="ProtNLM"/>
    </source>
</evidence>
<keyword evidence="2" id="KW-1133">Transmembrane helix</keyword>
<keyword evidence="4" id="KW-1185">Reference proteome</keyword>
<evidence type="ECO:0000256" key="1">
    <source>
        <dbReference type="SAM" id="MobiDB-lite"/>
    </source>
</evidence>